<keyword evidence="7" id="KW-1133">Transmembrane helix</keyword>
<sequence length="315" mass="35056">MTGGDRQSALVYADSFWFKYTLSALAAVVAETVTYPLDLTKTRLMIQGEKNVEGNSITVQKRGMVSTVIGIVREEGATKIFQGLTPALYRHIVYTGCRMSIYEIIREKVLKRNPDGSFPIWKSSLGGLTAGAMGQFIASPADLVKVQMQMEGRRRLEGKPPRVKNTAQAFRKIITEEGFRGLYRGVVPNVQRAALVNMGDLATYDTVKQRILRNTSLKDNWVTHTISSVCSGFVAATLGTPADVVKTRIMNQPTENGRGTLYKGTLDCLVKTVRQEGFFALYKGFLPIWARMAPWSLTFWISFEEIRKLCGASSF</sequence>
<accession>A0A6J8D3D2</accession>
<keyword evidence="9 10" id="KW-0472">Membrane</keyword>
<reference evidence="12 13" key="1">
    <citation type="submission" date="2020-06" db="EMBL/GenBank/DDBJ databases">
        <authorList>
            <person name="Li R."/>
            <person name="Bekaert M."/>
        </authorList>
    </citation>
    <scope>NUCLEOTIDE SEQUENCE [LARGE SCALE GENOMIC DNA]</scope>
    <source>
        <strain evidence="13">wild</strain>
    </source>
</reference>
<evidence type="ECO:0000256" key="2">
    <source>
        <dbReference type="ARBA" id="ARBA00006375"/>
    </source>
</evidence>
<evidence type="ECO:0000256" key="7">
    <source>
        <dbReference type="ARBA" id="ARBA00022989"/>
    </source>
</evidence>
<evidence type="ECO:0000256" key="5">
    <source>
        <dbReference type="ARBA" id="ARBA00022737"/>
    </source>
</evidence>
<comment type="subcellular location">
    <subcellularLocation>
        <location evidence="1">Mitochondrion inner membrane</location>
        <topology evidence="1">Multi-pass membrane protein</topology>
    </subcellularLocation>
</comment>
<gene>
    <name evidence="12" type="ORF">MCOR_36238</name>
</gene>
<keyword evidence="4 10" id="KW-0812">Transmembrane</keyword>
<feature type="repeat" description="Solcar" evidence="10">
    <location>
        <begin position="219"/>
        <end position="309"/>
    </location>
</feature>
<evidence type="ECO:0000256" key="4">
    <source>
        <dbReference type="ARBA" id="ARBA00022692"/>
    </source>
</evidence>
<evidence type="ECO:0000256" key="8">
    <source>
        <dbReference type="ARBA" id="ARBA00023128"/>
    </source>
</evidence>
<dbReference type="Gene3D" id="1.50.40.10">
    <property type="entry name" value="Mitochondrial carrier domain"/>
    <property type="match status" value="1"/>
</dbReference>
<dbReference type="PANTHER" id="PTHR45618">
    <property type="entry name" value="MITOCHONDRIAL DICARBOXYLATE CARRIER-RELATED"/>
    <property type="match status" value="1"/>
</dbReference>
<evidence type="ECO:0000256" key="3">
    <source>
        <dbReference type="ARBA" id="ARBA00022448"/>
    </source>
</evidence>
<evidence type="ECO:0000256" key="6">
    <source>
        <dbReference type="ARBA" id="ARBA00022792"/>
    </source>
</evidence>
<organism evidence="12 13">
    <name type="scientific">Mytilus coruscus</name>
    <name type="common">Sea mussel</name>
    <dbReference type="NCBI Taxonomy" id="42192"/>
    <lineage>
        <taxon>Eukaryota</taxon>
        <taxon>Metazoa</taxon>
        <taxon>Spiralia</taxon>
        <taxon>Lophotrochozoa</taxon>
        <taxon>Mollusca</taxon>
        <taxon>Bivalvia</taxon>
        <taxon>Autobranchia</taxon>
        <taxon>Pteriomorphia</taxon>
        <taxon>Mytilida</taxon>
        <taxon>Mytiloidea</taxon>
        <taxon>Mytilidae</taxon>
        <taxon>Mytilinae</taxon>
        <taxon>Mytilus</taxon>
    </lineage>
</organism>
<feature type="repeat" description="Solcar" evidence="10">
    <location>
        <begin position="14"/>
        <end position="108"/>
    </location>
</feature>
<keyword evidence="13" id="KW-1185">Reference proteome</keyword>
<proteinExistence type="inferred from homology"/>
<evidence type="ECO:0000313" key="12">
    <source>
        <dbReference type="EMBL" id="CAC5402271.1"/>
    </source>
</evidence>
<dbReference type="GO" id="GO:0055085">
    <property type="term" value="P:transmembrane transport"/>
    <property type="evidence" value="ECO:0007669"/>
    <property type="project" value="InterPro"/>
</dbReference>
<dbReference type="GO" id="GO:0005743">
    <property type="term" value="C:mitochondrial inner membrane"/>
    <property type="evidence" value="ECO:0007669"/>
    <property type="project" value="UniProtKB-SubCell"/>
</dbReference>
<dbReference type="OrthoDB" id="756301at2759"/>
<evidence type="ECO:0000313" key="13">
    <source>
        <dbReference type="Proteomes" id="UP000507470"/>
    </source>
</evidence>
<comment type="similarity">
    <text evidence="2 11">Belongs to the mitochondrial carrier (TC 2.A.29) family.</text>
</comment>
<dbReference type="InterPro" id="IPR002067">
    <property type="entry name" value="MCP"/>
</dbReference>
<dbReference type="InterPro" id="IPR018108">
    <property type="entry name" value="MCP_transmembrane"/>
</dbReference>
<keyword evidence="8" id="KW-0496">Mitochondrion</keyword>
<keyword evidence="5" id="KW-0677">Repeat</keyword>
<dbReference type="EMBL" id="CACVKT020006490">
    <property type="protein sequence ID" value="CAC5402271.1"/>
    <property type="molecule type" value="Genomic_DNA"/>
</dbReference>
<feature type="repeat" description="Solcar" evidence="10">
    <location>
        <begin position="118"/>
        <end position="210"/>
    </location>
</feature>
<evidence type="ECO:0000256" key="9">
    <source>
        <dbReference type="ARBA" id="ARBA00023136"/>
    </source>
</evidence>
<dbReference type="Pfam" id="PF00153">
    <property type="entry name" value="Mito_carr"/>
    <property type="match status" value="3"/>
</dbReference>
<keyword evidence="3 11" id="KW-0813">Transport</keyword>
<protein>
    <submittedName>
        <fullName evidence="12">SLC25A27</fullName>
    </submittedName>
</protein>
<dbReference type="Proteomes" id="UP000507470">
    <property type="component" value="Unassembled WGS sequence"/>
</dbReference>
<dbReference type="PROSITE" id="PS50920">
    <property type="entry name" value="SOLCAR"/>
    <property type="match status" value="3"/>
</dbReference>
<dbReference type="SUPFAM" id="SSF103506">
    <property type="entry name" value="Mitochondrial carrier"/>
    <property type="match status" value="1"/>
</dbReference>
<dbReference type="AlphaFoldDB" id="A0A6J8D3D2"/>
<dbReference type="InterPro" id="IPR023395">
    <property type="entry name" value="MCP_dom_sf"/>
</dbReference>
<evidence type="ECO:0000256" key="10">
    <source>
        <dbReference type="PROSITE-ProRule" id="PRU00282"/>
    </source>
</evidence>
<name>A0A6J8D3D2_MYTCO</name>
<dbReference type="PRINTS" id="PR00784">
    <property type="entry name" value="MTUNCOUPLING"/>
</dbReference>
<dbReference type="FunFam" id="1.50.40.10:FF:000062">
    <property type="entry name" value="mitochondrial uncoupling protein 3"/>
    <property type="match status" value="1"/>
</dbReference>
<evidence type="ECO:0000256" key="1">
    <source>
        <dbReference type="ARBA" id="ARBA00004448"/>
    </source>
</evidence>
<evidence type="ECO:0000256" key="11">
    <source>
        <dbReference type="RuleBase" id="RU000488"/>
    </source>
</evidence>
<dbReference type="InterPro" id="IPR050391">
    <property type="entry name" value="Mito_Metabolite_Transporter"/>
</dbReference>
<keyword evidence="6" id="KW-0999">Mitochondrion inner membrane</keyword>